<feature type="transmembrane region" description="Helical" evidence="1">
    <location>
        <begin position="155"/>
        <end position="174"/>
    </location>
</feature>
<dbReference type="Proteomes" id="UP000223525">
    <property type="component" value="Unassembled WGS sequence"/>
</dbReference>
<feature type="transmembrane region" description="Helical" evidence="1">
    <location>
        <begin position="6"/>
        <end position="24"/>
    </location>
</feature>
<sequence length="312" mass="36892">MLKLKKSDFLVFFHILIILIFIILKKKIFYIFPQAMNVYNFHVGFITLYKYGYIHHIPRYLVVYPSIYFGELFGIDIHLINTIYSIIIFIITIVLWWKIIKKYEIKINLLTWLCLVCFSIIIVAFVNGRVIFAYFSEALLLYYFIEEKVQINLKFLIIFLFSSVSSGTMSVILITCFLSRKMIKNNLKKKRTIKIFKVAIILIVTYFFIIFAKKNLVSYSGNIFKLLQHGLFSKLKNISVEVYVLLIILFPYFIYLSIQIRKIDRLLFRFYISSIIGLLFGFTAGTMGVPILMIYFLIVFNSKKRNLKRGSK</sequence>
<proteinExistence type="predicted"/>
<reference evidence="2 3" key="1">
    <citation type="submission" date="2017-06" db="EMBL/GenBank/DDBJ databases">
        <title>Draft genome sequence of Fusobacterium nucleatum subsp. polymorphum KCOM 1248 (=ChDC F113).</title>
        <authorList>
            <person name="Kook J.-K."/>
            <person name="Park S.-N."/>
            <person name="Lim Y.K."/>
            <person name="Roh H."/>
        </authorList>
    </citation>
    <scope>NUCLEOTIDE SEQUENCE [LARGE SCALE GENOMIC DNA]</scope>
    <source>
        <strain evidence="3">KCOM 1248 (ChDC F113)</strain>
    </source>
</reference>
<evidence type="ECO:0000256" key="1">
    <source>
        <dbReference type="SAM" id="Phobius"/>
    </source>
</evidence>
<protein>
    <submittedName>
        <fullName evidence="2">Uncharacterized protein</fullName>
    </submittedName>
</protein>
<feature type="transmembrane region" description="Helical" evidence="1">
    <location>
        <begin position="195"/>
        <end position="212"/>
    </location>
</feature>
<keyword evidence="1" id="KW-0472">Membrane</keyword>
<keyword evidence="1" id="KW-0812">Transmembrane</keyword>
<feature type="transmembrane region" description="Helical" evidence="1">
    <location>
        <begin position="36"/>
        <end position="57"/>
    </location>
</feature>
<name>A0A2C6B6C4_FUSNP</name>
<dbReference type="EMBL" id="NIRK01000001">
    <property type="protein sequence ID" value="PHH99421.1"/>
    <property type="molecule type" value="Genomic_DNA"/>
</dbReference>
<accession>A0A2C6B6C4</accession>
<feature type="transmembrane region" description="Helical" evidence="1">
    <location>
        <begin position="240"/>
        <end position="258"/>
    </location>
</feature>
<dbReference type="RefSeq" id="WP_099002838.1">
    <property type="nucleotide sequence ID" value="NZ_CP077158.1"/>
</dbReference>
<keyword evidence="1" id="KW-1133">Transmembrane helix</keyword>
<dbReference type="AlphaFoldDB" id="A0A2C6B6C4"/>
<comment type="caution">
    <text evidence="2">The sequence shown here is derived from an EMBL/GenBank/DDBJ whole genome shotgun (WGS) entry which is preliminary data.</text>
</comment>
<feature type="transmembrane region" description="Helical" evidence="1">
    <location>
        <begin position="109"/>
        <end position="135"/>
    </location>
</feature>
<gene>
    <name evidence="2" type="ORF">CA836_06900</name>
</gene>
<organism evidence="2 3">
    <name type="scientific">Fusobacterium nucleatum subsp. polymorphum</name>
    <name type="common">Fusobacterium polymorphum</name>
    <dbReference type="NCBI Taxonomy" id="76857"/>
    <lineage>
        <taxon>Bacteria</taxon>
        <taxon>Fusobacteriati</taxon>
        <taxon>Fusobacteriota</taxon>
        <taxon>Fusobacteriia</taxon>
        <taxon>Fusobacteriales</taxon>
        <taxon>Fusobacteriaceae</taxon>
        <taxon>Fusobacterium</taxon>
    </lineage>
</organism>
<evidence type="ECO:0000313" key="3">
    <source>
        <dbReference type="Proteomes" id="UP000223525"/>
    </source>
</evidence>
<evidence type="ECO:0000313" key="2">
    <source>
        <dbReference type="EMBL" id="PHH99421.1"/>
    </source>
</evidence>
<feature type="transmembrane region" description="Helical" evidence="1">
    <location>
        <begin position="270"/>
        <end position="298"/>
    </location>
</feature>
<feature type="transmembrane region" description="Helical" evidence="1">
    <location>
        <begin position="77"/>
        <end position="97"/>
    </location>
</feature>